<keyword evidence="1" id="KW-0472">Membrane</keyword>
<dbReference type="RefSeq" id="WP_013409940.1">
    <property type="nucleotide sequence ID" value="NC_014655.1"/>
</dbReference>
<organism evidence="2 3">
    <name type="scientific">Leadbetterella byssophila (strain DSM 17132 / JCM 16389 / KACC 11308 / NBRC 106382 / 4M15)</name>
    <dbReference type="NCBI Taxonomy" id="649349"/>
    <lineage>
        <taxon>Bacteria</taxon>
        <taxon>Pseudomonadati</taxon>
        <taxon>Bacteroidota</taxon>
        <taxon>Cytophagia</taxon>
        <taxon>Cytophagales</taxon>
        <taxon>Leadbetterellaceae</taxon>
        <taxon>Leadbetterella</taxon>
    </lineage>
</organism>
<dbReference type="Proteomes" id="UP000007435">
    <property type="component" value="Chromosome"/>
</dbReference>
<dbReference type="AlphaFoldDB" id="E4RWH3"/>
<keyword evidence="3" id="KW-1185">Reference proteome</keyword>
<feature type="transmembrane region" description="Helical" evidence="1">
    <location>
        <begin position="21"/>
        <end position="45"/>
    </location>
</feature>
<sequence length="150" mass="16869">MWESNQQVIGNLPHSSVFLTSILFIGLCIQARNVIFNTVYTSFFLPYDSPPMWELLDLKLYSRPHYSSFTAFMALSTCLILYLTSCLLTRQTESTFFCISCKINFGRGKGIKGIGVVCCFGHQYGAWLETQNAVIPNLALVYLDGAGVWI</sequence>
<gene>
    <name evidence="2" type="ordered locus">Lbys_3253</name>
</gene>
<dbReference type="STRING" id="649349.Lbys_3253"/>
<dbReference type="HOGENOM" id="CLU_1738245_0_0_10"/>
<reference key="1">
    <citation type="submission" date="2010-11" db="EMBL/GenBank/DDBJ databases">
        <title>The complete genome of Leadbetterella byssophila DSM 17132.</title>
        <authorList>
            <consortium name="US DOE Joint Genome Institute (JGI-PGF)"/>
            <person name="Lucas S."/>
            <person name="Copeland A."/>
            <person name="Lapidus A."/>
            <person name="Glavina del Rio T."/>
            <person name="Dalin E."/>
            <person name="Tice H."/>
            <person name="Bruce D."/>
            <person name="Goodwin L."/>
            <person name="Pitluck S."/>
            <person name="Kyrpides N."/>
            <person name="Mavromatis K."/>
            <person name="Ivanova N."/>
            <person name="Teshima H."/>
            <person name="Brettin T."/>
            <person name="Detter J.C."/>
            <person name="Han C."/>
            <person name="Tapia R."/>
            <person name="Land M."/>
            <person name="Hauser L."/>
            <person name="Markowitz V."/>
            <person name="Cheng J.-F."/>
            <person name="Hugenholtz P."/>
            <person name="Woyke T."/>
            <person name="Wu D."/>
            <person name="Tindall B."/>
            <person name="Pomrenke H.G."/>
            <person name="Brambilla E."/>
            <person name="Klenk H.-P."/>
            <person name="Eisen J.A."/>
        </authorList>
    </citation>
    <scope>NUCLEOTIDE SEQUENCE [LARGE SCALE GENOMIC DNA]</scope>
    <source>
        <strain>DSM 17132</strain>
    </source>
</reference>
<evidence type="ECO:0000256" key="1">
    <source>
        <dbReference type="SAM" id="Phobius"/>
    </source>
</evidence>
<proteinExistence type="predicted"/>
<feature type="transmembrane region" description="Helical" evidence="1">
    <location>
        <begin position="65"/>
        <end position="84"/>
    </location>
</feature>
<reference evidence="2 3" key="2">
    <citation type="journal article" date="2011" name="Stand. Genomic Sci.">
        <title>Complete genome sequence of Leadbetterella byssophila type strain (4M15).</title>
        <authorList>
            <person name="Abt B."/>
            <person name="Teshima H."/>
            <person name="Lucas S."/>
            <person name="Lapidus A."/>
            <person name="Del Rio T.G."/>
            <person name="Nolan M."/>
            <person name="Tice H."/>
            <person name="Cheng J.F."/>
            <person name="Pitluck S."/>
            <person name="Liolios K."/>
            <person name="Pagani I."/>
            <person name="Ivanova N."/>
            <person name="Mavromatis K."/>
            <person name="Pati A."/>
            <person name="Tapia R."/>
            <person name="Han C."/>
            <person name="Goodwin L."/>
            <person name="Chen A."/>
            <person name="Palaniappan K."/>
            <person name="Land M."/>
            <person name="Hauser L."/>
            <person name="Chang Y.J."/>
            <person name="Jeffries C.D."/>
            <person name="Rohde M."/>
            <person name="Goker M."/>
            <person name="Tindall B.J."/>
            <person name="Detter J.C."/>
            <person name="Woyke T."/>
            <person name="Bristow J."/>
            <person name="Eisen J.A."/>
            <person name="Markowitz V."/>
            <person name="Hugenholtz P."/>
            <person name="Klenk H.P."/>
            <person name="Kyrpides N.C."/>
        </authorList>
    </citation>
    <scope>NUCLEOTIDE SEQUENCE [LARGE SCALE GENOMIC DNA]</scope>
    <source>
        <strain evidence="3">DSM 17132 / JCM 16389 / KACC 11308 / NBRC 106382 / 4M15</strain>
    </source>
</reference>
<evidence type="ECO:0000313" key="2">
    <source>
        <dbReference type="EMBL" id="ADQ18913.1"/>
    </source>
</evidence>
<accession>E4RWH3</accession>
<keyword evidence="1" id="KW-1133">Transmembrane helix</keyword>
<dbReference type="EMBL" id="CP002305">
    <property type="protein sequence ID" value="ADQ18913.1"/>
    <property type="molecule type" value="Genomic_DNA"/>
</dbReference>
<dbReference type="KEGG" id="lby:Lbys_3253"/>
<name>E4RWH3_LEAB4</name>
<protein>
    <submittedName>
        <fullName evidence="2">Uncharacterized protein</fullName>
    </submittedName>
</protein>
<evidence type="ECO:0000313" key="3">
    <source>
        <dbReference type="Proteomes" id="UP000007435"/>
    </source>
</evidence>
<keyword evidence="1" id="KW-0812">Transmembrane</keyword>